<protein>
    <submittedName>
        <fullName evidence="1">DUF3107 family protein</fullName>
    </submittedName>
</protein>
<sequence>MEVKIGVQQVQRELTVDVNESAEDVQKLVADAVGSSDGVLTLTDSKGRTVVVPTAKLAYVEIGGGTPGTVGFRS</sequence>
<organism evidence="1 2">
    <name type="scientific">Nocardioides flavescens</name>
    <dbReference type="NCBI Taxonomy" id="2691959"/>
    <lineage>
        <taxon>Bacteria</taxon>
        <taxon>Bacillati</taxon>
        <taxon>Actinomycetota</taxon>
        <taxon>Actinomycetes</taxon>
        <taxon>Propionibacteriales</taxon>
        <taxon>Nocardioidaceae</taxon>
        <taxon>Nocardioides</taxon>
    </lineage>
</organism>
<dbReference type="AlphaFoldDB" id="A0A6L7EVC5"/>
<dbReference type="RefSeq" id="WP_160877255.1">
    <property type="nucleotide sequence ID" value="NZ_WUEK01000004.1"/>
</dbReference>
<name>A0A6L7EVC5_9ACTN</name>
<accession>A0A6L7EVC5</accession>
<dbReference type="EMBL" id="WUEK01000004">
    <property type="protein sequence ID" value="MXG89646.1"/>
    <property type="molecule type" value="Genomic_DNA"/>
</dbReference>
<comment type="caution">
    <text evidence="1">The sequence shown here is derived from an EMBL/GenBank/DDBJ whole genome shotgun (WGS) entry which is preliminary data.</text>
</comment>
<dbReference type="InterPro" id="IPR021456">
    <property type="entry name" value="DUF3107"/>
</dbReference>
<gene>
    <name evidence="1" type="ORF">GRQ65_08795</name>
</gene>
<proteinExistence type="predicted"/>
<evidence type="ECO:0000313" key="1">
    <source>
        <dbReference type="EMBL" id="MXG89646.1"/>
    </source>
</evidence>
<reference evidence="1 2" key="1">
    <citation type="submission" date="2019-12" db="EMBL/GenBank/DDBJ databases">
        <authorList>
            <person name="Kun Z."/>
        </authorList>
    </citation>
    <scope>NUCLEOTIDE SEQUENCE [LARGE SCALE GENOMIC DNA]</scope>
    <source>
        <strain evidence="1 2">YIM 123512</strain>
    </source>
</reference>
<dbReference type="Pfam" id="PF11305">
    <property type="entry name" value="DUF3107"/>
    <property type="match status" value="1"/>
</dbReference>
<evidence type="ECO:0000313" key="2">
    <source>
        <dbReference type="Proteomes" id="UP000473325"/>
    </source>
</evidence>
<keyword evidence="2" id="KW-1185">Reference proteome</keyword>
<dbReference type="Proteomes" id="UP000473325">
    <property type="component" value="Unassembled WGS sequence"/>
</dbReference>